<dbReference type="RefSeq" id="WP_184362757.1">
    <property type="nucleotide sequence ID" value="NZ_BAAAKM010000103.1"/>
</dbReference>
<gene>
    <name evidence="1" type="ORF">HNR07_001122</name>
</gene>
<dbReference type="Proteomes" id="UP000579647">
    <property type="component" value="Unassembled WGS sequence"/>
</dbReference>
<sequence length="86" mass="9191">MADSPLINDLNGDDELDIDLMAAGCRVRPTYADETTGAEELLELYGFNDEELLSVIGVLVREGTVQPTDLYAAAERVAADKAASSD</sequence>
<accession>A0A840WDB9</accession>
<proteinExistence type="predicted"/>
<dbReference type="AlphaFoldDB" id="A0A840WDB9"/>
<evidence type="ECO:0000313" key="1">
    <source>
        <dbReference type="EMBL" id="MBB5489985.1"/>
    </source>
</evidence>
<organism evidence="1 2">
    <name type="scientific">Nocardiopsis metallicus</name>
    <dbReference type="NCBI Taxonomy" id="179819"/>
    <lineage>
        <taxon>Bacteria</taxon>
        <taxon>Bacillati</taxon>
        <taxon>Actinomycetota</taxon>
        <taxon>Actinomycetes</taxon>
        <taxon>Streptosporangiales</taxon>
        <taxon>Nocardiopsidaceae</taxon>
        <taxon>Nocardiopsis</taxon>
    </lineage>
</organism>
<evidence type="ECO:0000313" key="2">
    <source>
        <dbReference type="Proteomes" id="UP000579647"/>
    </source>
</evidence>
<comment type="caution">
    <text evidence="1">The sequence shown here is derived from an EMBL/GenBank/DDBJ whole genome shotgun (WGS) entry which is preliminary data.</text>
</comment>
<name>A0A840WDB9_9ACTN</name>
<keyword evidence="2" id="KW-1185">Reference proteome</keyword>
<reference evidence="1 2" key="1">
    <citation type="submission" date="2020-08" db="EMBL/GenBank/DDBJ databases">
        <title>Sequencing the genomes of 1000 actinobacteria strains.</title>
        <authorList>
            <person name="Klenk H.-P."/>
        </authorList>
    </citation>
    <scope>NUCLEOTIDE SEQUENCE [LARGE SCALE GENOMIC DNA]</scope>
    <source>
        <strain evidence="1 2">DSM 44598</strain>
    </source>
</reference>
<protein>
    <submittedName>
        <fullName evidence="1">Uncharacterized protein</fullName>
    </submittedName>
</protein>
<dbReference type="EMBL" id="JACHDO010000001">
    <property type="protein sequence ID" value="MBB5489985.1"/>
    <property type="molecule type" value="Genomic_DNA"/>
</dbReference>